<reference evidence="2 3" key="1">
    <citation type="submission" date="2019-04" db="EMBL/GenBank/DDBJ databases">
        <title>Reference strain of H23.</title>
        <authorList>
            <person name="Luo X."/>
        </authorList>
    </citation>
    <scope>NUCLEOTIDE SEQUENCE [LARGE SCALE GENOMIC DNA]</scope>
    <source>
        <strain evidence="2 3">H23</strain>
    </source>
</reference>
<evidence type="ECO:0008006" key="4">
    <source>
        <dbReference type="Google" id="ProtNLM"/>
    </source>
</evidence>
<evidence type="ECO:0000313" key="3">
    <source>
        <dbReference type="Proteomes" id="UP000308707"/>
    </source>
</evidence>
<name>A0A4U5JIE7_9GAMM</name>
<dbReference type="AlphaFoldDB" id="A0A4U5JIE7"/>
<dbReference type="Proteomes" id="UP000308707">
    <property type="component" value="Unassembled WGS sequence"/>
</dbReference>
<keyword evidence="3" id="KW-1185">Reference proteome</keyword>
<proteinExistence type="predicted"/>
<evidence type="ECO:0000313" key="2">
    <source>
        <dbReference type="EMBL" id="TKR29282.1"/>
    </source>
</evidence>
<comment type="caution">
    <text evidence="2">The sequence shown here is derived from an EMBL/GenBank/DDBJ whole genome shotgun (WGS) entry which is preliminary data.</text>
</comment>
<sequence>MKIAFFATMLILGISATSAQAQTRLGKPADQNLFGQLGLQNTSTAPQTTKESWWEDHGIYSIKYVCNDGHCYVEKVCTDGDTTCWCP</sequence>
<accession>A0A4U5JIE7</accession>
<gene>
    <name evidence="2" type="ORF">FCE95_14055</name>
</gene>
<feature type="chain" id="PRO_5020687062" description="Secreted protein" evidence="1">
    <location>
        <begin position="22"/>
        <end position="87"/>
    </location>
</feature>
<dbReference type="RefSeq" id="WP_189644779.1">
    <property type="nucleotide sequence ID" value="NZ_SZUA01000003.1"/>
</dbReference>
<evidence type="ECO:0000256" key="1">
    <source>
        <dbReference type="SAM" id="SignalP"/>
    </source>
</evidence>
<protein>
    <recommendedName>
        <fullName evidence="4">Secreted protein</fullName>
    </recommendedName>
</protein>
<feature type="signal peptide" evidence="1">
    <location>
        <begin position="1"/>
        <end position="21"/>
    </location>
</feature>
<dbReference type="EMBL" id="SZUA01000003">
    <property type="protein sequence ID" value="TKR29282.1"/>
    <property type="molecule type" value="Genomic_DNA"/>
</dbReference>
<organism evidence="2 3">
    <name type="scientific">Luteimonas gilva</name>
    <dbReference type="NCBI Taxonomy" id="2572684"/>
    <lineage>
        <taxon>Bacteria</taxon>
        <taxon>Pseudomonadati</taxon>
        <taxon>Pseudomonadota</taxon>
        <taxon>Gammaproteobacteria</taxon>
        <taxon>Lysobacterales</taxon>
        <taxon>Lysobacteraceae</taxon>
        <taxon>Luteimonas</taxon>
    </lineage>
</organism>
<keyword evidence="1" id="KW-0732">Signal</keyword>